<accession>A0ABZ0D2B3</accession>
<dbReference type="Pfam" id="PF25167">
    <property type="entry name" value="DUF7829"/>
    <property type="match status" value="1"/>
</dbReference>
<keyword evidence="2" id="KW-0614">Plasmid</keyword>
<reference evidence="2 3" key="1">
    <citation type="submission" date="2023-10" db="EMBL/GenBank/DDBJ databases">
        <title>Bacteria for the degradation of biodegradable plastic PBAT(Polybutylene adipate terephthalate).</title>
        <authorList>
            <person name="Weon H.-Y."/>
            <person name="Yeon J."/>
        </authorList>
    </citation>
    <scope>NUCLEOTIDE SEQUENCE [LARGE SCALE GENOMIC DNA]</scope>
    <source>
        <strain evidence="2 3">SBD 7-3</strain>
        <plasmid evidence="2 3">unnamed2</plasmid>
    </source>
</reference>
<protein>
    <recommendedName>
        <fullName evidence="1">DUF7829 domain-containing protein</fullName>
    </recommendedName>
</protein>
<evidence type="ECO:0000313" key="2">
    <source>
        <dbReference type="EMBL" id="WOB11328.1"/>
    </source>
</evidence>
<geneLocation type="plasmid" evidence="2 3">
    <name>unnamed2</name>
</geneLocation>
<evidence type="ECO:0000259" key="1">
    <source>
        <dbReference type="Pfam" id="PF25167"/>
    </source>
</evidence>
<name>A0ABZ0D2B3_9BURK</name>
<sequence>MYDQEDALVAFPADTPKHWGDWGMLVDTPLRFYGEEFRLPVAILNAMYSAKLGKPIGLNRKHFIEVAHYVAASHPRYLLWFRRALQVYGRAGLLKEQDRSGNWAKRVRSYLFEMKEDPEKFASDQSHQLLVEFLFPELVPLPVWP</sequence>
<gene>
    <name evidence="2" type="ORF">RXV79_28005</name>
</gene>
<keyword evidence="3" id="KW-1185">Reference proteome</keyword>
<dbReference type="Proteomes" id="UP001303946">
    <property type="component" value="Plasmid unnamed2"/>
</dbReference>
<proteinExistence type="predicted"/>
<feature type="domain" description="DUF7829" evidence="1">
    <location>
        <begin position="43"/>
        <end position="121"/>
    </location>
</feature>
<dbReference type="RefSeq" id="WP_316704588.1">
    <property type="nucleotide sequence ID" value="NZ_CP136338.1"/>
</dbReference>
<dbReference type="EMBL" id="CP136338">
    <property type="protein sequence ID" value="WOB11328.1"/>
    <property type="molecule type" value="Genomic_DNA"/>
</dbReference>
<evidence type="ECO:0000313" key="3">
    <source>
        <dbReference type="Proteomes" id="UP001303946"/>
    </source>
</evidence>
<organism evidence="2 3">
    <name type="scientific">Piscinibacter gummiphilus</name>
    <dbReference type="NCBI Taxonomy" id="946333"/>
    <lineage>
        <taxon>Bacteria</taxon>
        <taxon>Pseudomonadati</taxon>
        <taxon>Pseudomonadota</taxon>
        <taxon>Betaproteobacteria</taxon>
        <taxon>Burkholderiales</taxon>
        <taxon>Sphaerotilaceae</taxon>
        <taxon>Piscinibacter</taxon>
    </lineage>
</organism>
<dbReference type="InterPro" id="IPR057151">
    <property type="entry name" value="DUF7829"/>
</dbReference>